<reference evidence="5" key="1">
    <citation type="journal article" date="2021" name="Nat. Commun.">
        <title>Genetic determinants of endophytism in the Arabidopsis root mycobiome.</title>
        <authorList>
            <person name="Mesny F."/>
            <person name="Miyauchi S."/>
            <person name="Thiergart T."/>
            <person name="Pickel B."/>
            <person name="Atanasova L."/>
            <person name="Karlsson M."/>
            <person name="Huettel B."/>
            <person name="Barry K.W."/>
            <person name="Haridas S."/>
            <person name="Chen C."/>
            <person name="Bauer D."/>
            <person name="Andreopoulos W."/>
            <person name="Pangilinan J."/>
            <person name="LaButti K."/>
            <person name="Riley R."/>
            <person name="Lipzen A."/>
            <person name="Clum A."/>
            <person name="Drula E."/>
            <person name="Henrissat B."/>
            <person name="Kohler A."/>
            <person name="Grigoriev I.V."/>
            <person name="Martin F.M."/>
            <person name="Hacquard S."/>
        </authorList>
    </citation>
    <scope>NUCLEOTIDE SEQUENCE</scope>
    <source>
        <strain evidence="5">MPI-CAGE-CH-0230</strain>
    </source>
</reference>
<feature type="domain" description="Helicase C-terminal" evidence="4">
    <location>
        <begin position="275"/>
        <end position="447"/>
    </location>
</feature>
<dbReference type="EMBL" id="JAGTJQ010000005">
    <property type="protein sequence ID" value="KAH7030942.1"/>
    <property type="molecule type" value="Genomic_DNA"/>
</dbReference>
<dbReference type="Pfam" id="PF00271">
    <property type="entry name" value="Helicase_C"/>
    <property type="match status" value="1"/>
</dbReference>
<evidence type="ECO:0000313" key="6">
    <source>
        <dbReference type="Proteomes" id="UP000756346"/>
    </source>
</evidence>
<comment type="caution">
    <text evidence="5">The sequence shown here is derived from an EMBL/GenBank/DDBJ whole genome shotgun (WGS) entry which is preliminary data.</text>
</comment>
<dbReference type="PANTHER" id="PTHR47396">
    <property type="entry name" value="TYPE I RESTRICTION ENZYME ECOKI R PROTEIN"/>
    <property type="match status" value="1"/>
</dbReference>
<dbReference type="SMART" id="SM00490">
    <property type="entry name" value="HELICc"/>
    <property type="match status" value="1"/>
</dbReference>
<accession>A0A9P8Y6N4</accession>
<dbReference type="GO" id="GO:0032042">
    <property type="term" value="P:mitochondrial DNA metabolic process"/>
    <property type="evidence" value="ECO:0007669"/>
    <property type="project" value="TreeGrafter"/>
</dbReference>
<gene>
    <name evidence="5" type="ORF">B0I36DRAFT_322861</name>
</gene>
<protein>
    <submittedName>
        <fullName evidence="5">P-loop containing nucleoside triphosphate hydrolase protein</fullName>
    </submittedName>
</protein>
<evidence type="ECO:0000259" key="3">
    <source>
        <dbReference type="PROSITE" id="PS51192"/>
    </source>
</evidence>
<dbReference type="PROSITE" id="PS51192">
    <property type="entry name" value="HELICASE_ATP_BIND_1"/>
    <property type="match status" value="1"/>
</dbReference>
<evidence type="ECO:0000256" key="1">
    <source>
        <dbReference type="ARBA" id="ARBA00022806"/>
    </source>
</evidence>
<proteinExistence type="predicted"/>
<dbReference type="InterPro" id="IPR027417">
    <property type="entry name" value="P-loop_NTPase"/>
</dbReference>
<keyword evidence="1" id="KW-0067">ATP-binding</keyword>
<evidence type="ECO:0000259" key="4">
    <source>
        <dbReference type="PROSITE" id="PS51194"/>
    </source>
</evidence>
<dbReference type="GO" id="GO:0036121">
    <property type="term" value="F:double-stranded DNA helicase activity"/>
    <property type="evidence" value="ECO:0007669"/>
    <property type="project" value="TreeGrafter"/>
</dbReference>
<dbReference type="GO" id="GO:0005524">
    <property type="term" value="F:ATP binding"/>
    <property type="evidence" value="ECO:0007669"/>
    <property type="project" value="InterPro"/>
</dbReference>
<dbReference type="GO" id="GO:0005759">
    <property type="term" value="C:mitochondrial matrix"/>
    <property type="evidence" value="ECO:0007669"/>
    <property type="project" value="TreeGrafter"/>
</dbReference>
<keyword evidence="1" id="KW-0347">Helicase</keyword>
<organism evidence="5 6">
    <name type="scientific">Microdochium trichocladiopsis</name>
    <dbReference type="NCBI Taxonomy" id="1682393"/>
    <lineage>
        <taxon>Eukaryota</taxon>
        <taxon>Fungi</taxon>
        <taxon>Dikarya</taxon>
        <taxon>Ascomycota</taxon>
        <taxon>Pezizomycotina</taxon>
        <taxon>Sordariomycetes</taxon>
        <taxon>Xylariomycetidae</taxon>
        <taxon>Xylariales</taxon>
        <taxon>Microdochiaceae</taxon>
        <taxon>Microdochium</taxon>
    </lineage>
</organism>
<evidence type="ECO:0000313" key="5">
    <source>
        <dbReference type="EMBL" id="KAH7030942.1"/>
    </source>
</evidence>
<dbReference type="GO" id="GO:0016787">
    <property type="term" value="F:hydrolase activity"/>
    <property type="evidence" value="ECO:0007669"/>
    <property type="project" value="UniProtKB-KW"/>
</dbReference>
<dbReference type="InterPro" id="IPR001650">
    <property type="entry name" value="Helicase_C-like"/>
</dbReference>
<feature type="compositionally biased region" description="Basic and acidic residues" evidence="2">
    <location>
        <begin position="419"/>
        <end position="439"/>
    </location>
</feature>
<dbReference type="Proteomes" id="UP000756346">
    <property type="component" value="Unassembled WGS sequence"/>
</dbReference>
<dbReference type="GO" id="GO:0070125">
    <property type="term" value="P:mitochondrial translational elongation"/>
    <property type="evidence" value="ECO:0007669"/>
    <property type="project" value="TreeGrafter"/>
</dbReference>
<dbReference type="Pfam" id="PF04851">
    <property type="entry name" value="ResIII"/>
    <property type="match status" value="1"/>
</dbReference>
<evidence type="ECO:0000256" key="2">
    <source>
        <dbReference type="SAM" id="MobiDB-lite"/>
    </source>
</evidence>
<keyword evidence="6" id="KW-1185">Reference proteome</keyword>
<feature type="region of interest" description="Disordered" evidence="2">
    <location>
        <begin position="419"/>
        <end position="447"/>
    </location>
</feature>
<dbReference type="GO" id="GO:0061749">
    <property type="term" value="F:forked DNA-dependent helicase activity"/>
    <property type="evidence" value="ECO:0007669"/>
    <property type="project" value="TreeGrafter"/>
</dbReference>
<dbReference type="SMART" id="SM00487">
    <property type="entry name" value="DEXDc"/>
    <property type="match status" value="1"/>
</dbReference>
<name>A0A9P8Y6N4_9PEZI</name>
<keyword evidence="1" id="KW-0547">Nucleotide-binding</keyword>
<feature type="domain" description="Helicase ATP-binding" evidence="3">
    <location>
        <begin position="57"/>
        <end position="220"/>
    </location>
</feature>
<dbReference type="PANTHER" id="PTHR47396:SF1">
    <property type="entry name" value="ATP-DEPENDENT HELICASE IRC3-RELATED"/>
    <property type="match status" value="1"/>
</dbReference>
<dbReference type="InterPro" id="IPR014001">
    <property type="entry name" value="Helicase_ATP-bd"/>
</dbReference>
<dbReference type="AlphaFoldDB" id="A0A9P8Y6N4"/>
<dbReference type="SUPFAM" id="SSF52540">
    <property type="entry name" value="P-loop containing nucleoside triphosphate hydrolases"/>
    <property type="match status" value="1"/>
</dbReference>
<dbReference type="Gene3D" id="3.40.50.300">
    <property type="entry name" value="P-loop containing nucleotide triphosphate hydrolases"/>
    <property type="match status" value="2"/>
</dbReference>
<dbReference type="CDD" id="cd18032">
    <property type="entry name" value="DEXHc_RE_I_III_res"/>
    <property type="match status" value="1"/>
</dbReference>
<dbReference type="CDD" id="cd18799">
    <property type="entry name" value="SF2_C_EcoAI-like"/>
    <property type="match status" value="1"/>
</dbReference>
<keyword evidence="5" id="KW-0378">Hydrolase</keyword>
<dbReference type="InterPro" id="IPR050742">
    <property type="entry name" value="Helicase_Restrict-Modif_Enz"/>
</dbReference>
<dbReference type="GeneID" id="70183440"/>
<sequence length="663" mass="73707">MFRSVVARWRAAQQLLPLVSSPARGRSAALPFDLIRHFTGKVQLRDYQEECIQVVLASFRNGKKRLGISLATGAGKTVVFTQLIDRVPPLSPDATQTLILAHRRELVEQAARHCTRAYPEKRVEVEMGNIHSTGTADITVASIQSIMSGDRAAKFDPTRFKLVLVDEAHHIVAPGYLRLLEHFGLDVKRDDSPNLVGVSATFSRFDGLRLGAAIDEIVYHKDYVDMINDKWLSDVVFTTVESTADLSQVKAGPSGDFQSSELSRAVNSDEINEITVRSWMAKAAGRKSTLVFCVDLAHVAGLTRAFRQFGYDARFVTGDTPKVERGERLEAFKRGKFPVLINCGVFTEGTDIPNIDCVLLARPTKSRNLLIQMIGRGMRLHANKTNCHVIDMVSSLTTGIVTTPTLFGLDPGELVKEASAEDMKDIKDRKDAEKRREQEALQPASALQRRGQFKGNITFTEYDSVFDLISDTSGEKHIRAISPNSWVQVGPDKYVLAGTNGYLRIEREENAKDGQPKHVAYEIRSLPASAHSKSPYAAPRKLLNAATFADVVHGADKYAAEHYAHTVISMRQAWRRSPPTESQLKFLNKFRAKDDQLEPGSITKGKAADMITKLRHGARGRFAAYSVERRKKERQDLSKRRDAMMAEVAGVGPLIRPSDRISQ</sequence>
<dbReference type="OrthoDB" id="16911at2759"/>
<dbReference type="PROSITE" id="PS51194">
    <property type="entry name" value="HELICASE_CTER"/>
    <property type="match status" value="1"/>
</dbReference>
<dbReference type="GO" id="GO:0000403">
    <property type="term" value="F:Y-form DNA binding"/>
    <property type="evidence" value="ECO:0007669"/>
    <property type="project" value="TreeGrafter"/>
</dbReference>
<dbReference type="InterPro" id="IPR006935">
    <property type="entry name" value="Helicase/UvrB_N"/>
</dbReference>
<dbReference type="RefSeq" id="XP_046012622.1">
    <property type="nucleotide sequence ID" value="XM_046153894.1"/>
</dbReference>